<dbReference type="InterPro" id="IPR050859">
    <property type="entry name" value="Class-I_PLP-dep_aminotransf"/>
</dbReference>
<dbReference type="PROSITE" id="PS50908">
    <property type="entry name" value="RWD"/>
    <property type="match status" value="1"/>
</dbReference>
<keyword evidence="7" id="KW-0808">Transferase</keyword>
<evidence type="ECO:0000256" key="4">
    <source>
        <dbReference type="ARBA" id="ARBA00022490"/>
    </source>
</evidence>
<feature type="region of interest" description="Disordered" evidence="11">
    <location>
        <begin position="387"/>
        <end position="407"/>
    </location>
</feature>
<dbReference type="SUPFAM" id="SSF54495">
    <property type="entry name" value="UBC-like"/>
    <property type="match status" value="1"/>
</dbReference>
<dbReference type="InterPro" id="IPR015421">
    <property type="entry name" value="PyrdxlP-dep_Trfase_major"/>
</dbReference>
<dbReference type="AlphaFoldDB" id="A0A318YZ84"/>
<dbReference type="CDD" id="cd00609">
    <property type="entry name" value="AAT_like"/>
    <property type="match status" value="1"/>
</dbReference>
<keyword evidence="14" id="KW-1185">Reference proteome</keyword>
<evidence type="ECO:0000256" key="6">
    <source>
        <dbReference type="ARBA" id="ARBA00022576"/>
    </source>
</evidence>
<dbReference type="GO" id="GO:0005737">
    <property type="term" value="C:cytoplasm"/>
    <property type="evidence" value="ECO:0007669"/>
    <property type="project" value="UniProtKB-SubCell"/>
</dbReference>
<dbReference type="InterPro" id="IPR020569">
    <property type="entry name" value="UPF0029_Impact_CS"/>
</dbReference>
<evidence type="ECO:0000256" key="7">
    <source>
        <dbReference type="ARBA" id="ARBA00022679"/>
    </source>
</evidence>
<comment type="subcellular location">
    <subcellularLocation>
        <location evidence="2">Cytoplasm</location>
    </subcellularLocation>
</comment>
<evidence type="ECO:0000313" key="13">
    <source>
        <dbReference type="EMBL" id="PYH37010.1"/>
    </source>
</evidence>
<dbReference type="InterPro" id="IPR004839">
    <property type="entry name" value="Aminotransferase_I/II_large"/>
</dbReference>
<accession>A0A318YZ84</accession>
<feature type="compositionally biased region" description="Polar residues" evidence="11">
    <location>
        <begin position="766"/>
        <end position="802"/>
    </location>
</feature>
<evidence type="ECO:0000256" key="11">
    <source>
        <dbReference type="SAM" id="MobiDB-lite"/>
    </source>
</evidence>
<feature type="region of interest" description="Disordered" evidence="11">
    <location>
        <begin position="67"/>
        <end position="94"/>
    </location>
</feature>
<keyword evidence="8" id="KW-0810">Translation regulation</keyword>
<dbReference type="InterPro" id="IPR016135">
    <property type="entry name" value="UBQ-conjugating_enzyme/RWD"/>
</dbReference>
<feature type="region of interest" description="Disordered" evidence="11">
    <location>
        <begin position="766"/>
        <end position="804"/>
    </location>
</feature>
<keyword evidence="4" id="KW-0963">Cytoplasm</keyword>
<proteinExistence type="inferred from homology"/>
<comment type="cofactor">
    <cofactor evidence="1">
        <name>pyridoxal 5'-phosphate</name>
        <dbReference type="ChEBI" id="CHEBI:597326"/>
    </cofactor>
</comment>
<keyword evidence="5" id="KW-0678">Repressor</keyword>
<dbReference type="InterPro" id="IPR015424">
    <property type="entry name" value="PyrdxlP-dep_Trfase"/>
</dbReference>
<dbReference type="PROSITE" id="PS00910">
    <property type="entry name" value="UPF0029"/>
    <property type="match status" value="1"/>
</dbReference>
<evidence type="ECO:0000256" key="5">
    <source>
        <dbReference type="ARBA" id="ARBA00022491"/>
    </source>
</evidence>
<dbReference type="OrthoDB" id="691673at2759"/>
<dbReference type="Pfam" id="PF01205">
    <property type="entry name" value="Impact_N"/>
    <property type="match status" value="1"/>
</dbReference>
<keyword evidence="6 13" id="KW-0032">Aminotransferase</keyword>
<evidence type="ECO:0000313" key="14">
    <source>
        <dbReference type="Proteomes" id="UP000247647"/>
    </source>
</evidence>
<sequence>MVYTTLSPPLDLSHHFSSVTKRREASETKSLYKYFFIPGIANLAGGLPNASYFPYDTLEATVAHPQRFPATSDNDQIKPPRGSPSTERRIVPKESPTTNLLKKIDLTTALQYGTAEGLPVMADFVRQFTRNHLHPNVPYAGGPNTLLTCGATDGFSKAIETFTNPWDPRRDWISQREGILCEEFVYMNAIQTVKPRGLNIVPVAIDAQGMLAHGKGGLADVLENWDFRKGRLPHLMYTITIGQNPTGGTLSVERRREIYALCRQFDIIIIEDDPYWNLQYPSATAMEAGFRGSDAVDVIPRNYNAHGRSSGYDFLDSLVPSYLSVDTDGRVVRLDTFSKTIAPGCRLGWITAQPAVIERLTRLTETSTQQPSGFVQAMVAELIVGQQSEDGQNATDASKNKPKKSEQAWQMDGWVRWLEGLRAGYEQRMQTMCTILEEGKYLIDSDSAWDDAPQPMADDENAWEVLDKMQMYEFSWPTGGMFVWVKVCIETHPLLEKYGPERLIQALWLHLMQKPYLCLSGPGTMFAPTQELLGRAQGYYRLCFAAMPAEDVLGITRRLVDGFRAFWQRKNLDGLDDEEVALKITVIVLAQCAIILKPRGIKPPITTAVAAPGCPAFTNSAKMDPALESLQNTDLADEIEAINAIYEPDTLTITNTSTSTSTGPSTLDLGGPGSLESSPPSITIKLQLPEHPHLSFLLGFDSTYPDTPPKILGTASTASRGEGKLAVDVLEDILSRTYQPGAVCLFDLINEAVQAFTELNIGGSATATTNNHDTTSHTQPASEETTTENDSYQSLTTGSNTPDYHKFNLTSPPLWILSDVITEKKSVFVGRAAYVTSLDQAKAFLDHLLATEKKVASATHNISAWRIREVKSSTSTAGGSGNKNGEATEMIVQDCDDDGETAAGGRLLHLMQLMDVWDVVVVVTRWYGGVLLGPDRFRIINAAGRDALVKGGFVKEKTSGEKGKKKGKK</sequence>
<evidence type="ECO:0000256" key="9">
    <source>
        <dbReference type="ARBA" id="ARBA00022898"/>
    </source>
</evidence>
<evidence type="ECO:0000256" key="3">
    <source>
        <dbReference type="ARBA" id="ARBA00007441"/>
    </source>
</evidence>
<dbReference type="SUPFAM" id="SSF54211">
    <property type="entry name" value="Ribosomal protein S5 domain 2-like"/>
    <property type="match status" value="1"/>
</dbReference>
<keyword evidence="9" id="KW-0663">Pyridoxal phosphate</keyword>
<dbReference type="GeneID" id="37127588"/>
<dbReference type="SUPFAM" id="SSF53383">
    <property type="entry name" value="PLP-dependent transferases"/>
    <property type="match status" value="1"/>
</dbReference>
<dbReference type="Gene3D" id="3.40.640.10">
    <property type="entry name" value="Type I PLP-dependent aspartate aminotransferase-like (Major domain)"/>
    <property type="match status" value="1"/>
</dbReference>
<dbReference type="RefSeq" id="XP_025482488.1">
    <property type="nucleotide sequence ID" value="XM_025625132.1"/>
</dbReference>
<dbReference type="Gene3D" id="3.10.110.10">
    <property type="entry name" value="Ubiquitin Conjugating Enzyme"/>
    <property type="match status" value="1"/>
</dbReference>
<dbReference type="PANTHER" id="PTHR42790:SF1">
    <property type="entry name" value="AROMATIC AMINO ACID AMINOTRANSFERASE, HYPOTHETICAL (EUROFUNG)"/>
    <property type="match status" value="1"/>
</dbReference>
<dbReference type="Pfam" id="PF00155">
    <property type="entry name" value="Aminotran_1_2"/>
    <property type="match status" value="1"/>
</dbReference>
<dbReference type="InterPro" id="IPR001498">
    <property type="entry name" value="Impact_N"/>
</dbReference>
<evidence type="ECO:0000256" key="1">
    <source>
        <dbReference type="ARBA" id="ARBA00001933"/>
    </source>
</evidence>
<dbReference type="GO" id="GO:0008483">
    <property type="term" value="F:transaminase activity"/>
    <property type="evidence" value="ECO:0007669"/>
    <property type="project" value="UniProtKB-KW"/>
</dbReference>
<keyword evidence="10" id="KW-0346">Stress response</keyword>
<reference evidence="13" key="1">
    <citation type="submission" date="2016-12" db="EMBL/GenBank/DDBJ databases">
        <title>The genomes of Aspergillus section Nigri reveals drivers in fungal speciation.</title>
        <authorList>
            <consortium name="DOE Joint Genome Institute"/>
            <person name="Vesth T.C."/>
            <person name="Nybo J."/>
            <person name="Theobald S."/>
            <person name="Brandl J."/>
            <person name="Frisvad J.C."/>
            <person name="Nielsen K.F."/>
            <person name="Lyhne E.K."/>
            <person name="Kogle M.E."/>
            <person name="Kuo A."/>
            <person name="Riley R."/>
            <person name="Clum A."/>
            <person name="Nolan M."/>
            <person name="Lipzen A."/>
            <person name="Salamov A."/>
            <person name="Henrissat B."/>
            <person name="Wiebenga A."/>
            <person name="De Vries R.P."/>
            <person name="Grigoriev I.V."/>
            <person name="Mortensen U.H."/>
            <person name="Andersen M.R."/>
            <person name="Baker S.E."/>
        </authorList>
    </citation>
    <scope>NUCLEOTIDE SEQUENCE [LARGE SCALE GENOMIC DNA]</scope>
    <source>
        <strain evidence="13">CBS 115656</strain>
    </source>
</reference>
<feature type="region of interest" description="Disordered" evidence="11">
    <location>
        <begin position="654"/>
        <end position="674"/>
    </location>
</feature>
<feature type="domain" description="RWD" evidence="12">
    <location>
        <begin position="637"/>
        <end position="759"/>
    </location>
</feature>
<feature type="compositionally biased region" description="Polar residues" evidence="11">
    <location>
        <begin position="387"/>
        <end position="397"/>
    </location>
</feature>
<dbReference type="InterPro" id="IPR006575">
    <property type="entry name" value="RWD_dom"/>
</dbReference>
<protein>
    <submittedName>
        <fullName evidence="13">Aromatic amino acid aminotransferase</fullName>
    </submittedName>
</protein>
<gene>
    <name evidence="13" type="ORF">BO87DRAFT_394665</name>
</gene>
<dbReference type="GO" id="GO:0006417">
    <property type="term" value="P:regulation of translation"/>
    <property type="evidence" value="ECO:0007669"/>
    <property type="project" value="UniProtKB-KW"/>
</dbReference>
<dbReference type="EMBL" id="KZ821451">
    <property type="protein sequence ID" value="PYH37010.1"/>
    <property type="molecule type" value="Genomic_DNA"/>
</dbReference>
<dbReference type="Proteomes" id="UP000247647">
    <property type="component" value="Unassembled WGS sequence"/>
</dbReference>
<evidence type="ECO:0000259" key="12">
    <source>
        <dbReference type="PROSITE" id="PS50908"/>
    </source>
</evidence>
<organism evidence="13 14">
    <name type="scientific">Aspergillus neoniger (strain CBS 115656)</name>
    <dbReference type="NCBI Taxonomy" id="1448310"/>
    <lineage>
        <taxon>Eukaryota</taxon>
        <taxon>Fungi</taxon>
        <taxon>Dikarya</taxon>
        <taxon>Ascomycota</taxon>
        <taxon>Pezizomycotina</taxon>
        <taxon>Eurotiomycetes</taxon>
        <taxon>Eurotiomycetidae</taxon>
        <taxon>Eurotiales</taxon>
        <taxon>Aspergillaceae</taxon>
        <taxon>Aspergillus</taxon>
        <taxon>Aspergillus subgen. Circumdati</taxon>
    </lineage>
</organism>
<dbReference type="Pfam" id="PF05773">
    <property type="entry name" value="RWD"/>
    <property type="match status" value="1"/>
</dbReference>
<dbReference type="Gene3D" id="3.30.230.30">
    <property type="entry name" value="Impact, N-terminal domain"/>
    <property type="match status" value="1"/>
</dbReference>
<dbReference type="GO" id="GO:1901605">
    <property type="term" value="P:alpha-amino acid metabolic process"/>
    <property type="evidence" value="ECO:0007669"/>
    <property type="project" value="TreeGrafter"/>
</dbReference>
<evidence type="ECO:0000256" key="8">
    <source>
        <dbReference type="ARBA" id="ARBA00022845"/>
    </source>
</evidence>
<name>A0A318YZ84_ASPNB</name>
<dbReference type="InterPro" id="IPR020568">
    <property type="entry name" value="Ribosomal_Su5_D2-typ_SF"/>
</dbReference>
<dbReference type="CDD" id="cd23822">
    <property type="entry name" value="RWD_ScYIH1-like"/>
    <property type="match status" value="1"/>
</dbReference>
<dbReference type="InterPro" id="IPR036956">
    <property type="entry name" value="Impact_N_sf"/>
</dbReference>
<comment type="similarity">
    <text evidence="3">Belongs to the class-I pyridoxal-phosphate-dependent aminotransferase family.</text>
</comment>
<evidence type="ECO:0000256" key="2">
    <source>
        <dbReference type="ARBA" id="ARBA00004496"/>
    </source>
</evidence>
<evidence type="ECO:0000256" key="10">
    <source>
        <dbReference type="ARBA" id="ARBA00023016"/>
    </source>
</evidence>
<dbReference type="GO" id="GO:0030170">
    <property type="term" value="F:pyridoxal phosphate binding"/>
    <property type="evidence" value="ECO:0007669"/>
    <property type="project" value="InterPro"/>
</dbReference>
<dbReference type="PANTHER" id="PTHR42790">
    <property type="entry name" value="AMINOTRANSFERASE"/>
    <property type="match status" value="1"/>
</dbReference>